<keyword evidence="2" id="KW-0808">Transferase</keyword>
<protein>
    <recommendedName>
        <fullName evidence="3">Penicillin-binding protein transpeptidase domain-containing protein</fullName>
    </recommendedName>
</protein>
<evidence type="ECO:0000313" key="5">
    <source>
        <dbReference type="Proteomes" id="UP000094472"/>
    </source>
</evidence>
<dbReference type="InterPro" id="IPR012338">
    <property type="entry name" value="Beta-lactam/transpept-like"/>
</dbReference>
<sequence>MAELLPEYVGEHEGDLIVDTTIDANLQRVSQEKLRELLDTEGRALKAGEGAIVVLDPVGGVKALVGGRSYRSSPYDRAIKSLRQPGSAFKPFVYLTALESGYTPDSLAYDGPVNIGGWKPSNYTNRYKGEVTLREAMAQSLNTVAARLTNEVGAWKVVRTARRLGIHSKLHAQPSIALGTAEVTLLELAGAMPPSPMAASACCLMSSRACATATARCSTAGATPQPARWWRSNMWAP</sequence>
<dbReference type="PANTHER" id="PTHR32282">
    <property type="entry name" value="BINDING PROTEIN TRANSPEPTIDASE, PUTATIVE-RELATED"/>
    <property type="match status" value="1"/>
</dbReference>
<proteinExistence type="predicted"/>
<dbReference type="SUPFAM" id="SSF56601">
    <property type="entry name" value="beta-lactamase/transpeptidase-like"/>
    <property type="match status" value="1"/>
</dbReference>
<keyword evidence="5" id="KW-1185">Reference proteome</keyword>
<dbReference type="Proteomes" id="UP000094472">
    <property type="component" value="Unassembled WGS sequence"/>
</dbReference>
<dbReference type="AlphaFoldDB" id="A0A1E3W7D2"/>
<reference evidence="4 5" key="1">
    <citation type="journal article" date="2016" name="Environ. Microbiol.">
        <title>New Methyloceanibacter diversity from North Sea sediments includes methanotroph containing solely the soluble methane monooxygenase.</title>
        <authorList>
            <person name="Vekeman B."/>
            <person name="Kerckhof F.M."/>
            <person name="Cremers G."/>
            <person name="de Vos P."/>
            <person name="Vandamme P."/>
            <person name="Boon N."/>
            <person name="Op den Camp H.J."/>
            <person name="Heylen K."/>
        </authorList>
    </citation>
    <scope>NUCLEOTIDE SEQUENCE [LARGE SCALE GENOMIC DNA]</scope>
    <source>
        <strain evidence="4 5">R-67175</strain>
    </source>
</reference>
<dbReference type="GO" id="GO:0009252">
    <property type="term" value="P:peptidoglycan biosynthetic process"/>
    <property type="evidence" value="ECO:0007669"/>
    <property type="project" value="TreeGrafter"/>
</dbReference>
<evidence type="ECO:0000256" key="1">
    <source>
        <dbReference type="ARBA" id="ARBA00022676"/>
    </source>
</evidence>
<keyword evidence="1" id="KW-0328">Glycosyltransferase</keyword>
<organism evidence="4 5">
    <name type="scientific">Methyloceanibacter superfactus</name>
    <dbReference type="NCBI Taxonomy" id="1774969"/>
    <lineage>
        <taxon>Bacteria</taxon>
        <taxon>Pseudomonadati</taxon>
        <taxon>Pseudomonadota</taxon>
        <taxon>Alphaproteobacteria</taxon>
        <taxon>Hyphomicrobiales</taxon>
        <taxon>Hyphomicrobiaceae</taxon>
        <taxon>Methyloceanibacter</taxon>
    </lineage>
</organism>
<dbReference type="GO" id="GO:0008658">
    <property type="term" value="F:penicillin binding"/>
    <property type="evidence" value="ECO:0007669"/>
    <property type="project" value="InterPro"/>
</dbReference>
<name>A0A1E3W7D2_9HYPH</name>
<evidence type="ECO:0000256" key="2">
    <source>
        <dbReference type="ARBA" id="ARBA00022679"/>
    </source>
</evidence>
<dbReference type="Pfam" id="PF00905">
    <property type="entry name" value="Transpeptidase"/>
    <property type="match status" value="1"/>
</dbReference>
<evidence type="ECO:0000259" key="3">
    <source>
        <dbReference type="Pfam" id="PF00905"/>
    </source>
</evidence>
<dbReference type="InterPro" id="IPR050396">
    <property type="entry name" value="Glycosyltr_51/Transpeptidase"/>
</dbReference>
<dbReference type="GO" id="GO:0008955">
    <property type="term" value="F:peptidoglycan glycosyltransferase activity"/>
    <property type="evidence" value="ECO:0007669"/>
    <property type="project" value="TreeGrafter"/>
</dbReference>
<comment type="caution">
    <text evidence="4">The sequence shown here is derived from an EMBL/GenBank/DDBJ whole genome shotgun (WGS) entry which is preliminary data.</text>
</comment>
<evidence type="ECO:0000313" key="4">
    <source>
        <dbReference type="EMBL" id="ODS01719.1"/>
    </source>
</evidence>
<dbReference type="InterPro" id="IPR001460">
    <property type="entry name" value="PCN-bd_Tpept"/>
</dbReference>
<dbReference type="OrthoDB" id="9766909at2"/>
<feature type="domain" description="Penicillin-binding protein transpeptidase" evidence="3">
    <location>
        <begin position="50"/>
        <end position="170"/>
    </location>
</feature>
<dbReference type="GO" id="GO:0030288">
    <property type="term" value="C:outer membrane-bounded periplasmic space"/>
    <property type="evidence" value="ECO:0007669"/>
    <property type="project" value="TreeGrafter"/>
</dbReference>
<dbReference type="RefSeq" id="WP_069440593.1">
    <property type="nucleotide sequence ID" value="NZ_LPWF01000004.1"/>
</dbReference>
<dbReference type="Gene3D" id="3.40.710.10">
    <property type="entry name" value="DD-peptidase/beta-lactamase superfamily"/>
    <property type="match status" value="1"/>
</dbReference>
<gene>
    <name evidence="4" type="ORF">AUC69_05565</name>
</gene>
<dbReference type="EMBL" id="LPWF01000004">
    <property type="protein sequence ID" value="ODS01719.1"/>
    <property type="molecule type" value="Genomic_DNA"/>
</dbReference>
<dbReference type="STRING" id="1774969.AUC69_05565"/>
<dbReference type="PANTHER" id="PTHR32282:SF33">
    <property type="entry name" value="PEPTIDOGLYCAN GLYCOSYLTRANSFERASE"/>
    <property type="match status" value="1"/>
</dbReference>
<accession>A0A1E3W7D2</accession>